<dbReference type="Proteomes" id="UP000265816">
    <property type="component" value="Unassembled WGS sequence"/>
</dbReference>
<proteinExistence type="predicted"/>
<sequence length="46" mass="5705">MTLNIVFFTITIKKREATREEVFHEEMVKELFEETREKQVRMMNQI</sequence>
<gene>
    <name evidence="1" type="ORF">D1970_14235</name>
</gene>
<dbReference type="RefSeq" id="WP_119113542.1">
    <property type="nucleotide sequence ID" value="NZ_CBCSEO010000005.1"/>
</dbReference>
<comment type="caution">
    <text evidence="1">The sequence shown here is derived from an EMBL/GenBank/DDBJ whole genome shotgun (WGS) entry which is preliminary data.</text>
</comment>
<organism evidence="1 2">
    <name type="scientific">Mesobacillus zeae</name>
    <dbReference type="NCBI Taxonomy" id="1917180"/>
    <lineage>
        <taxon>Bacteria</taxon>
        <taxon>Bacillati</taxon>
        <taxon>Bacillota</taxon>
        <taxon>Bacilli</taxon>
        <taxon>Bacillales</taxon>
        <taxon>Bacillaceae</taxon>
        <taxon>Mesobacillus</taxon>
    </lineage>
</organism>
<name>A0A398B7T2_9BACI</name>
<accession>A0A398B7T2</accession>
<protein>
    <submittedName>
        <fullName evidence="1">YrzI family small protein</fullName>
    </submittedName>
</protein>
<evidence type="ECO:0000313" key="2">
    <source>
        <dbReference type="Proteomes" id="UP000265816"/>
    </source>
</evidence>
<dbReference type="Pfam" id="PF09501">
    <property type="entry name" value="Bac_small_YrzI"/>
    <property type="match status" value="1"/>
</dbReference>
<keyword evidence="2" id="KW-1185">Reference proteome</keyword>
<dbReference type="InterPro" id="IPR012655">
    <property type="entry name" value="YrzI"/>
</dbReference>
<evidence type="ECO:0000313" key="1">
    <source>
        <dbReference type="EMBL" id="RID83766.1"/>
    </source>
</evidence>
<dbReference type="AlphaFoldDB" id="A0A398B7T2"/>
<dbReference type="EMBL" id="QWVT01000024">
    <property type="protein sequence ID" value="RID83766.1"/>
    <property type="molecule type" value="Genomic_DNA"/>
</dbReference>
<reference evidence="1 2" key="1">
    <citation type="submission" date="2018-08" db="EMBL/GenBank/DDBJ databases">
        <title>Bacillus jemisoniae sp. nov., Bacillus chryseoplanitiae sp. nov., Bacillus resnikiae sp. nov., and Bacillus frankliniae sp. nov., isolated from Viking spacecraft and associated surfaces.</title>
        <authorList>
            <person name="Seuylemezian A."/>
            <person name="Vaishampayan P."/>
        </authorList>
    </citation>
    <scope>NUCLEOTIDE SEQUENCE [LARGE SCALE GENOMIC DNA]</scope>
    <source>
        <strain evidence="1 2">JJ-247</strain>
    </source>
</reference>
<dbReference type="OrthoDB" id="2974285at2"/>